<dbReference type="Ensembl" id="ENSENLT00000007429.1">
    <property type="protein sequence ID" value="ENSENLP00000007124.1"/>
    <property type="gene ID" value="ENSENLG00000003406.1"/>
</dbReference>
<evidence type="ECO:0000256" key="1">
    <source>
        <dbReference type="ARBA" id="ARBA00004496"/>
    </source>
</evidence>
<proteinExistence type="predicted"/>
<evidence type="ECO:0000313" key="9">
    <source>
        <dbReference type="Proteomes" id="UP000472264"/>
    </source>
</evidence>
<dbReference type="InterPro" id="IPR032675">
    <property type="entry name" value="LRR_dom_sf"/>
</dbReference>
<dbReference type="PANTHER" id="PTHR24106">
    <property type="entry name" value="NACHT, LRR AND CARD DOMAINS-CONTAINING"/>
    <property type="match status" value="1"/>
</dbReference>
<dbReference type="InParanoid" id="A0A665TB59"/>
<dbReference type="Gene3D" id="3.40.50.300">
    <property type="entry name" value="P-loop containing nucleotide triphosphate hydrolases"/>
    <property type="match status" value="1"/>
</dbReference>
<comment type="subcellular location">
    <subcellularLocation>
        <location evidence="1">Cytoplasm</location>
    </subcellularLocation>
</comment>
<keyword evidence="9" id="KW-1185">Reference proteome</keyword>
<reference evidence="8" key="1">
    <citation type="submission" date="2021-04" db="EMBL/GenBank/DDBJ databases">
        <authorList>
            <consortium name="Wellcome Sanger Institute Data Sharing"/>
        </authorList>
    </citation>
    <scope>NUCLEOTIDE SEQUENCE [LARGE SCALE GENOMIC DNA]</scope>
</reference>
<dbReference type="SMART" id="SM00368">
    <property type="entry name" value="LRR_RI"/>
    <property type="match status" value="1"/>
</dbReference>
<dbReference type="OMA" id="RRINEGI"/>
<reference evidence="8" key="3">
    <citation type="submission" date="2025-09" db="UniProtKB">
        <authorList>
            <consortium name="Ensembl"/>
        </authorList>
    </citation>
    <scope>IDENTIFICATION</scope>
</reference>
<sequence length="594" mass="67130">ITEGGTGEVNEEHEVRQIETGVAGIGKTVLTQKFTLDWAEDKANQDIEFTFPFTFRELNVLKEKKLSLVELVHLFFTETKEAGMCSFDHFQVVFIFDGLDECRLPLDFHNTEVLTDPTESTSVDVLLTNLIRGKLLPSARLWITTRPAAANQIPPQCVDMVTEVRGFNDPQKEEYFRKRFRYEEQASRIISQIKTSRSLHIMCHIPVFCWITATVLEEVLKTREGGELPKTLTEMYIHFLVVQSKLKKVKYDGGAESDPHWSPETRKMIESLGKVAFEQLQKGNLIFYESDLTEAASVYSGVLTQIFKEETGLYQDKVFCFVHLSVQEFLAALHVHLTFINSGVNLMAEKQTTRKFKLMRTGSKPRRLYQSAVDKALQSPNGHLDLFLRFLLGLSLQTNQTLLRGLVTQTGSSSETNQKTVHYIKTKISEDLSAEKSVNLFHCLNELNDGSLVEEIQQSLRSGRLSTDKLSPAQWSALVFILLSSEKDLDVFDLKKYSASEEALLRLLPVIKASNKVLYVQINPTRSTGSFSLFGNKSFFCEALSSVLSSQSSSLRDLDLSNNNLQDSGVKLLSAGLKSPHCELETLRSEFMFV</sequence>
<dbReference type="InterPro" id="IPR001611">
    <property type="entry name" value="Leu-rich_rpt"/>
</dbReference>
<dbReference type="InterPro" id="IPR007111">
    <property type="entry name" value="NACHT_NTPase"/>
</dbReference>
<dbReference type="Pfam" id="PF05729">
    <property type="entry name" value="NACHT"/>
    <property type="match status" value="1"/>
</dbReference>
<evidence type="ECO:0000256" key="2">
    <source>
        <dbReference type="ARBA" id="ARBA00022490"/>
    </source>
</evidence>
<evidence type="ECO:0000256" key="3">
    <source>
        <dbReference type="ARBA" id="ARBA00022614"/>
    </source>
</evidence>
<dbReference type="AlphaFoldDB" id="A0A665TB59"/>
<dbReference type="SUPFAM" id="SSF52047">
    <property type="entry name" value="RNI-like"/>
    <property type="match status" value="1"/>
</dbReference>
<dbReference type="InterPro" id="IPR041267">
    <property type="entry name" value="NLRP_HD2"/>
</dbReference>
<dbReference type="Gene3D" id="3.80.10.10">
    <property type="entry name" value="Ribonuclease Inhibitor"/>
    <property type="match status" value="1"/>
</dbReference>
<accession>A0A665TB59</accession>
<keyword evidence="3" id="KW-0433">Leucine-rich repeat</keyword>
<dbReference type="FunFam" id="3.40.50.300:FF:001524">
    <property type="entry name" value="Si:dkey-126g1.7"/>
    <property type="match status" value="1"/>
</dbReference>
<evidence type="ECO:0000259" key="7">
    <source>
        <dbReference type="PROSITE" id="PS50837"/>
    </source>
</evidence>
<dbReference type="PROSITE" id="PS51450">
    <property type="entry name" value="LRR"/>
    <property type="match status" value="1"/>
</dbReference>
<evidence type="ECO:0000256" key="5">
    <source>
        <dbReference type="ARBA" id="ARBA00022741"/>
    </source>
</evidence>
<reference evidence="8" key="2">
    <citation type="submission" date="2025-08" db="UniProtKB">
        <authorList>
            <consortium name="Ensembl"/>
        </authorList>
    </citation>
    <scope>IDENTIFICATION</scope>
</reference>
<keyword evidence="2" id="KW-0963">Cytoplasm</keyword>
<dbReference type="Pfam" id="PF17776">
    <property type="entry name" value="NLRC4_HD2"/>
    <property type="match status" value="1"/>
</dbReference>
<keyword evidence="4" id="KW-0677">Repeat</keyword>
<dbReference type="GO" id="GO:0005524">
    <property type="term" value="F:ATP binding"/>
    <property type="evidence" value="ECO:0007669"/>
    <property type="project" value="UniProtKB-KW"/>
</dbReference>
<keyword evidence="5" id="KW-0547">Nucleotide-binding</keyword>
<feature type="domain" description="NACHT" evidence="7">
    <location>
        <begin position="21"/>
        <end position="149"/>
    </location>
</feature>
<name>A0A665TB59_ECHNA</name>
<dbReference type="InterPro" id="IPR027417">
    <property type="entry name" value="P-loop_NTPase"/>
</dbReference>
<keyword evidence="6" id="KW-0067">ATP-binding</keyword>
<dbReference type="PROSITE" id="PS50837">
    <property type="entry name" value="NACHT"/>
    <property type="match status" value="1"/>
</dbReference>
<dbReference type="Pfam" id="PF17779">
    <property type="entry name" value="WHD_NOD2"/>
    <property type="match status" value="1"/>
</dbReference>
<dbReference type="Proteomes" id="UP000472264">
    <property type="component" value="Chromosome 2"/>
</dbReference>
<protein>
    <recommendedName>
        <fullName evidence="7">NACHT domain-containing protein</fullName>
    </recommendedName>
</protein>
<dbReference type="InterPro" id="IPR041075">
    <property type="entry name" value="NOD1/2_WH"/>
</dbReference>
<evidence type="ECO:0000256" key="6">
    <source>
        <dbReference type="ARBA" id="ARBA00022840"/>
    </source>
</evidence>
<dbReference type="GO" id="GO:0005737">
    <property type="term" value="C:cytoplasm"/>
    <property type="evidence" value="ECO:0007669"/>
    <property type="project" value="UniProtKB-SubCell"/>
</dbReference>
<dbReference type="InterPro" id="IPR051261">
    <property type="entry name" value="NLR"/>
</dbReference>
<evidence type="ECO:0000256" key="4">
    <source>
        <dbReference type="ARBA" id="ARBA00022737"/>
    </source>
</evidence>
<organism evidence="8 9">
    <name type="scientific">Echeneis naucrates</name>
    <name type="common">Live sharksucker</name>
    <dbReference type="NCBI Taxonomy" id="173247"/>
    <lineage>
        <taxon>Eukaryota</taxon>
        <taxon>Metazoa</taxon>
        <taxon>Chordata</taxon>
        <taxon>Craniata</taxon>
        <taxon>Vertebrata</taxon>
        <taxon>Euteleostomi</taxon>
        <taxon>Actinopterygii</taxon>
        <taxon>Neopterygii</taxon>
        <taxon>Teleostei</taxon>
        <taxon>Neoteleostei</taxon>
        <taxon>Acanthomorphata</taxon>
        <taxon>Carangaria</taxon>
        <taxon>Carangiformes</taxon>
        <taxon>Echeneidae</taxon>
        <taxon>Echeneis</taxon>
    </lineage>
</organism>
<evidence type="ECO:0000313" key="8">
    <source>
        <dbReference type="Ensembl" id="ENSENLP00000007124.1"/>
    </source>
</evidence>